<comment type="caution">
    <text evidence="5">The sequence shown here is derived from an EMBL/GenBank/DDBJ whole genome shotgun (WGS) entry which is preliminary data.</text>
</comment>
<dbReference type="InterPro" id="IPR009014">
    <property type="entry name" value="Transketo_C/PFOR_II"/>
</dbReference>
<dbReference type="FunFam" id="3.40.50.970:FF:000022">
    <property type="entry name" value="2-oxoglutarate ferredoxin oxidoreductase alpha subunit"/>
    <property type="match status" value="1"/>
</dbReference>
<dbReference type="EC" id="1.2.7.11" evidence="5"/>
<accession>A0A839Z0T4</accession>
<evidence type="ECO:0000313" key="6">
    <source>
        <dbReference type="Proteomes" id="UP000578569"/>
    </source>
</evidence>
<dbReference type="SUPFAM" id="SSF53323">
    <property type="entry name" value="Pyruvate-ferredoxin oxidoreductase, PFOR, domain III"/>
    <property type="match status" value="1"/>
</dbReference>
<protein>
    <submittedName>
        <fullName evidence="5">2-oxoglutarate ferredoxin oxidoreductase subunit alpha</fullName>
        <ecNumber evidence="5">1.2.7.11</ecNumber>
        <ecNumber evidence="5">1.2.7.3</ecNumber>
    </submittedName>
</protein>
<dbReference type="Gene3D" id="3.40.50.970">
    <property type="match status" value="1"/>
</dbReference>
<dbReference type="GO" id="GO:0047553">
    <property type="term" value="F:2-oxoglutarate synthase activity"/>
    <property type="evidence" value="ECO:0007669"/>
    <property type="project" value="UniProtKB-EC"/>
</dbReference>
<dbReference type="InterPro" id="IPR002880">
    <property type="entry name" value="Pyrv_Fd/Flavodoxin_OxRdtase_N"/>
</dbReference>
<dbReference type="InterPro" id="IPR022367">
    <property type="entry name" value="2-oxoacid/accept_OxRdtase_asu"/>
</dbReference>
<dbReference type="InterPro" id="IPR019752">
    <property type="entry name" value="Pyrv/ketoisovalerate_OxRed_cat"/>
</dbReference>
<evidence type="ECO:0000259" key="3">
    <source>
        <dbReference type="Pfam" id="PF01855"/>
    </source>
</evidence>
<gene>
    <name evidence="5" type="ORF">FHS50_000306</name>
</gene>
<dbReference type="EMBL" id="JACICF010000001">
    <property type="protein sequence ID" value="MBB3763283.1"/>
    <property type="molecule type" value="Genomic_DNA"/>
</dbReference>
<feature type="domain" description="Pyruvate:ferredoxin oxidoreductase core" evidence="4">
    <location>
        <begin position="525"/>
        <end position="589"/>
    </location>
</feature>
<dbReference type="InterPro" id="IPR002869">
    <property type="entry name" value="Pyrv_flavodox_OxRed_cen"/>
</dbReference>
<dbReference type="SUPFAM" id="SSF52922">
    <property type="entry name" value="TK C-terminal domain-like"/>
    <property type="match status" value="1"/>
</dbReference>
<reference evidence="5 6" key="1">
    <citation type="submission" date="2020-08" db="EMBL/GenBank/DDBJ databases">
        <title>Genomic Encyclopedia of Type Strains, Phase IV (KMG-IV): sequencing the most valuable type-strain genomes for metagenomic binning, comparative biology and taxonomic classification.</title>
        <authorList>
            <person name="Goeker M."/>
        </authorList>
    </citation>
    <scope>NUCLEOTIDE SEQUENCE [LARGE SCALE GENOMIC DNA]</scope>
    <source>
        <strain evidence="5 6">DSM 24194</strain>
    </source>
</reference>
<dbReference type="NCBIfam" id="TIGR03710">
    <property type="entry name" value="OAFO_sf"/>
    <property type="match status" value="1"/>
</dbReference>
<keyword evidence="6" id="KW-1185">Reference proteome</keyword>
<dbReference type="Gene3D" id="3.40.920.10">
    <property type="entry name" value="Pyruvate-ferredoxin oxidoreductase, PFOR, domain III"/>
    <property type="match status" value="1"/>
</dbReference>
<dbReference type="InterPro" id="IPR029061">
    <property type="entry name" value="THDP-binding"/>
</dbReference>
<proteinExistence type="predicted"/>
<dbReference type="Proteomes" id="UP000578569">
    <property type="component" value="Unassembled WGS sequence"/>
</dbReference>
<name>A0A839Z0T4_9SPHN</name>
<dbReference type="Pfam" id="PF17147">
    <property type="entry name" value="PFOR_II"/>
    <property type="match status" value="1"/>
</dbReference>
<feature type="domain" description="Pyruvate/ketoisovalerate oxidoreductase catalytic" evidence="2">
    <location>
        <begin position="29"/>
        <end position="217"/>
    </location>
</feature>
<dbReference type="Gene3D" id="3.40.50.920">
    <property type="match status" value="1"/>
</dbReference>
<evidence type="ECO:0000259" key="4">
    <source>
        <dbReference type="Pfam" id="PF17147"/>
    </source>
</evidence>
<organism evidence="5 6">
    <name type="scientific">Sphingomicrobium lutaoense</name>
    <dbReference type="NCBI Taxonomy" id="515949"/>
    <lineage>
        <taxon>Bacteria</taxon>
        <taxon>Pseudomonadati</taxon>
        <taxon>Pseudomonadota</taxon>
        <taxon>Alphaproteobacteria</taxon>
        <taxon>Sphingomonadales</taxon>
        <taxon>Sphingomonadaceae</taxon>
        <taxon>Sphingomicrobium</taxon>
    </lineage>
</organism>
<feature type="domain" description="Pyruvate flavodoxin/ferredoxin oxidoreductase pyrimidine binding" evidence="3">
    <location>
        <begin position="265"/>
        <end position="433"/>
    </location>
</feature>
<evidence type="ECO:0000256" key="1">
    <source>
        <dbReference type="ARBA" id="ARBA00023002"/>
    </source>
</evidence>
<dbReference type="EC" id="1.2.7.3" evidence="5"/>
<dbReference type="GO" id="GO:0006979">
    <property type="term" value="P:response to oxidative stress"/>
    <property type="evidence" value="ECO:0007669"/>
    <property type="project" value="TreeGrafter"/>
</dbReference>
<dbReference type="InterPro" id="IPR050722">
    <property type="entry name" value="Pyruvate:ferred/Flavod_OxRd"/>
</dbReference>
<dbReference type="PANTHER" id="PTHR32154">
    <property type="entry name" value="PYRUVATE-FLAVODOXIN OXIDOREDUCTASE-RELATED"/>
    <property type="match status" value="1"/>
</dbReference>
<keyword evidence="1 5" id="KW-0560">Oxidoreductase</keyword>
<sequence>MVAATHTLHGDEDLAQSEAVVVRFAGDSGDGMQLTGGQFTLSTALAGNDLATFPDFPAEIRAPQGTTFGVSAFQINFGSAAIETAGDQPDVLVAMNPAALKVNVEALREGGLIIADSGEFSKRNLAKAGYEVNPLEDGSLARWQLLAFDISARTLEAVKDFGLSNKEALRSKNMWTLGLALWMFDRDRQPIIDWLKTKFAKKPEIAEANIAALNAGHAYGETAEIGGHVKQQHIAPAPAEPGLYRTVTGAESLAVGLVAGARLAGLPMFFGSYPITPASPLLHHLSRLKEFGITTFQAEDEIAAICAALGASYAGSLGVTSSSGPGIALKTEAIGLAVMTELPLVIVNSQRGGPSTGLPTKTEQSDLYQAVYGRNGDAPLPVIAAASPADAFDCAIEACRIATRYMTPVMLLTDGYIANAAEPWKVPDMGEYAEFPVEFATAPEGDFTVKPYARNEDGARPWIKPGTPGLEHRIGGIEKAPETGDIDYSPKAHSLMTAQRAEKIANVADSIPDQDVCLGENGGKLAIVGWGSTFGPIHQAVRRARKQGMDVAHIHIRHIWPFPKNLGDLLRSYDRIIVPEMNMGQLKTMLRDQFLVDAQPLNKVSGQPFRIAELEKAIVEALS</sequence>
<dbReference type="CDD" id="cd07034">
    <property type="entry name" value="TPP_PYR_PFOR_IOR-alpha_like"/>
    <property type="match status" value="1"/>
</dbReference>
<evidence type="ECO:0000313" key="5">
    <source>
        <dbReference type="EMBL" id="MBB3763283.1"/>
    </source>
</evidence>
<dbReference type="SUPFAM" id="SSF52518">
    <property type="entry name" value="Thiamin diphosphate-binding fold (THDP-binding)"/>
    <property type="match status" value="1"/>
</dbReference>
<dbReference type="Pfam" id="PF01855">
    <property type="entry name" value="POR_N"/>
    <property type="match status" value="1"/>
</dbReference>
<dbReference type="AlphaFoldDB" id="A0A839Z0T4"/>
<dbReference type="PANTHER" id="PTHR32154:SF20">
    <property type="entry name" value="2-OXOGLUTARATE OXIDOREDUCTASE SUBUNIT KORA"/>
    <property type="match status" value="1"/>
</dbReference>
<evidence type="ECO:0000259" key="2">
    <source>
        <dbReference type="Pfam" id="PF01558"/>
    </source>
</evidence>
<dbReference type="Pfam" id="PF01558">
    <property type="entry name" value="POR"/>
    <property type="match status" value="1"/>
</dbReference>
<dbReference type="InterPro" id="IPR033412">
    <property type="entry name" value="PFOR_II"/>
</dbReference>
<dbReference type="RefSeq" id="WP_183932602.1">
    <property type="nucleotide sequence ID" value="NZ_JACICF010000001.1"/>
</dbReference>